<dbReference type="AlphaFoldDB" id="A0A0B1ZML3"/>
<name>A0A0B1ZML3_9SPHN</name>
<dbReference type="Pfam" id="PF09550">
    <property type="entry name" value="Phage_TAC_6"/>
    <property type="match status" value="1"/>
</dbReference>
<accession>A0A0B1ZML3</accession>
<proteinExistence type="predicted"/>
<evidence type="ECO:0000313" key="2">
    <source>
        <dbReference type="Proteomes" id="UP000031057"/>
    </source>
</evidence>
<sequence>MTGLQFAPAALALCALAARTLHWRPPEFWAATPAELAAALGLLAPGDAAPGLDRPTLQRLMEHDHGR</sequence>
<dbReference type="EMBL" id="JTDI01000002">
    <property type="protein sequence ID" value="KHK92375.1"/>
    <property type="molecule type" value="Genomic_DNA"/>
</dbReference>
<organism evidence="1 2">
    <name type="scientific">Novosphingobium malaysiense</name>
    <dbReference type="NCBI Taxonomy" id="1348853"/>
    <lineage>
        <taxon>Bacteria</taxon>
        <taxon>Pseudomonadati</taxon>
        <taxon>Pseudomonadota</taxon>
        <taxon>Alphaproteobacteria</taxon>
        <taxon>Sphingomonadales</taxon>
        <taxon>Sphingomonadaceae</taxon>
        <taxon>Novosphingobium</taxon>
    </lineage>
</organism>
<evidence type="ECO:0008006" key="3">
    <source>
        <dbReference type="Google" id="ProtNLM"/>
    </source>
</evidence>
<dbReference type="STRING" id="1348853.LK12_06060"/>
<reference evidence="1 2" key="1">
    <citation type="submission" date="2014-10" db="EMBL/GenBank/DDBJ databases">
        <title>Genome sequence of Novosphingobium malaysiense MUSC 273(T).</title>
        <authorList>
            <person name="Lee L.-H."/>
        </authorList>
    </citation>
    <scope>NUCLEOTIDE SEQUENCE [LARGE SCALE GENOMIC DNA]</scope>
    <source>
        <strain evidence="1 2">MUSC 273</strain>
    </source>
</reference>
<protein>
    <recommendedName>
        <fullName evidence="3">Phage tail assembly chaperone</fullName>
    </recommendedName>
</protein>
<dbReference type="Proteomes" id="UP000031057">
    <property type="component" value="Unassembled WGS sequence"/>
</dbReference>
<comment type="caution">
    <text evidence="1">The sequence shown here is derived from an EMBL/GenBank/DDBJ whole genome shotgun (WGS) entry which is preliminary data.</text>
</comment>
<evidence type="ECO:0000313" key="1">
    <source>
        <dbReference type="EMBL" id="KHK92375.1"/>
    </source>
</evidence>
<gene>
    <name evidence="1" type="ORF">LK12_06060</name>
</gene>
<dbReference type="InterPro" id="IPR019056">
    <property type="entry name" value="Phage_TAC_6"/>
</dbReference>
<dbReference type="RefSeq" id="WP_039280725.1">
    <property type="nucleotide sequence ID" value="NZ_JTDI01000002.1"/>
</dbReference>
<keyword evidence="2" id="KW-1185">Reference proteome</keyword>